<dbReference type="EMBL" id="CADCVQ010000119">
    <property type="protein sequence ID" value="CAA9512861.1"/>
    <property type="molecule type" value="Genomic_DNA"/>
</dbReference>
<name>A0A6J4T494_9ACTN</name>
<evidence type="ECO:0000256" key="1">
    <source>
        <dbReference type="SAM" id="MobiDB-lite"/>
    </source>
</evidence>
<reference evidence="3" key="1">
    <citation type="submission" date="2020-02" db="EMBL/GenBank/DDBJ databases">
        <authorList>
            <person name="Meier V. D."/>
        </authorList>
    </citation>
    <scope>NUCLEOTIDE SEQUENCE</scope>
    <source>
        <strain evidence="3">AVDCRST_MAG67</strain>
    </source>
</reference>
<feature type="region of interest" description="Disordered" evidence="1">
    <location>
        <begin position="1"/>
        <end position="34"/>
    </location>
</feature>
<feature type="compositionally biased region" description="Basic and acidic residues" evidence="1">
    <location>
        <begin position="18"/>
        <end position="34"/>
    </location>
</feature>
<sequence length="223" mass="23072">MARGHRGVGDSAGATSLRQRDDGDSVRDERELDERIDRRRTTARATRRERQHEEFGGISWLSTLVGWLAAAGLTAILAGILGAAGAALALNEVGNDVSGAEAETIGLASGIALLLVLAIAYFFGGYAAGRMARFDGARQGVGVWLWGIIAAVIVAVLAAIGGSKYNVLDALNLPRLPVDSGTLTSGGVIALVASIVVTLGAAVLGGKTGERFHRKVDRVGDEA</sequence>
<feature type="transmembrane region" description="Helical" evidence="2">
    <location>
        <begin position="57"/>
        <end position="90"/>
    </location>
</feature>
<evidence type="ECO:0000313" key="3">
    <source>
        <dbReference type="EMBL" id="CAA9512861.1"/>
    </source>
</evidence>
<feature type="transmembrane region" description="Helical" evidence="2">
    <location>
        <begin position="141"/>
        <end position="163"/>
    </location>
</feature>
<dbReference type="AlphaFoldDB" id="A0A6J4T494"/>
<proteinExistence type="predicted"/>
<feature type="transmembrane region" description="Helical" evidence="2">
    <location>
        <begin position="110"/>
        <end position="129"/>
    </location>
</feature>
<accession>A0A6J4T494</accession>
<organism evidence="3">
    <name type="scientific">uncultured Solirubrobacteraceae bacterium</name>
    <dbReference type="NCBI Taxonomy" id="1162706"/>
    <lineage>
        <taxon>Bacteria</taxon>
        <taxon>Bacillati</taxon>
        <taxon>Actinomycetota</taxon>
        <taxon>Thermoleophilia</taxon>
        <taxon>Solirubrobacterales</taxon>
        <taxon>Solirubrobacteraceae</taxon>
        <taxon>environmental samples</taxon>
    </lineage>
</organism>
<keyword evidence="2" id="KW-0812">Transmembrane</keyword>
<feature type="transmembrane region" description="Helical" evidence="2">
    <location>
        <begin position="183"/>
        <end position="205"/>
    </location>
</feature>
<keyword evidence="2" id="KW-0472">Membrane</keyword>
<keyword evidence="2" id="KW-1133">Transmembrane helix</keyword>
<gene>
    <name evidence="3" type="ORF">AVDCRST_MAG67-2896</name>
</gene>
<evidence type="ECO:0000256" key="2">
    <source>
        <dbReference type="SAM" id="Phobius"/>
    </source>
</evidence>
<protein>
    <submittedName>
        <fullName evidence="3">Uncharacterized protein</fullName>
    </submittedName>
</protein>